<protein>
    <recommendedName>
        <fullName evidence="2">Mannosyl-glycoprotein endo-beta-N-acetylglucosamidase-like domain-containing protein</fullName>
    </recommendedName>
</protein>
<evidence type="ECO:0000313" key="3">
    <source>
        <dbReference type="EMBL" id="EHP29470.1"/>
    </source>
</evidence>
<feature type="chain" id="PRO_5002843267" description="Mannosyl-glycoprotein endo-beta-N-acetylglucosamidase-like domain-containing protein" evidence="1">
    <location>
        <begin position="22"/>
        <end position="218"/>
    </location>
</feature>
<evidence type="ECO:0000256" key="1">
    <source>
        <dbReference type="SAM" id="SignalP"/>
    </source>
</evidence>
<proteinExistence type="predicted"/>
<dbReference type="Pfam" id="PF01832">
    <property type="entry name" value="Glucosaminidase"/>
    <property type="match status" value="1"/>
</dbReference>
<sequence>MKLFNLTLTIALLFFSSTLMAKNSKPITVQEKKANFRKLIIPAIKTVYDELETQYVEVSHYINNTKYYRSKILNLKKIYKVTTDKALLRAIKPHPKSIAIAQAAMESAWATSKFFRKANNVFGVWSFNKNEPRIAAGEKRGTKTIWLKKYASIEDSVRDYYKNLGRSPAFKEFRKLKMKTNNPYKLAKKLDRYSEMGAKYGKELTSMIKSNKFYLYDK</sequence>
<dbReference type="Proteomes" id="UP000006431">
    <property type="component" value="Unassembled WGS sequence"/>
</dbReference>
<name>B6BLV8_SULGG</name>
<evidence type="ECO:0000259" key="2">
    <source>
        <dbReference type="Pfam" id="PF01832"/>
    </source>
</evidence>
<dbReference type="PANTHER" id="PTHR40572:SF1">
    <property type="entry name" value="PROTEIN BAX"/>
    <property type="match status" value="1"/>
</dbReference>
<dbReference type="eggNOG" id="COG2992">
    <property type="taxonomic scope" value="Bacteria"/>
</dbReference>
<dbReference type="HOGENOM" id="CLU_061344_1_0_7"/>
<dbReference type="PATRIC" id="fig|929558.5.peg.940"/>
<organism evidence="3 4">
    <name type="scientific">Sulfurimonas gotlandica (strain DSM 19862 / JCM 16533 / GD1)</name>
    <dbReference type="NCBI Taxonomy" id="929558"/>
    <lineage>
        <taxon>Bacteria</taxon>
        <taxon>Pseudomonadati</taxon>
        <taxon>Campylobacterota</taxon>
        <taxon>Epsilonproteobacteria</taxon>
        <taxon>Campylobacterales</taxon>
        <taxon>Sulfurimonadaceae</taxon>
        <taxon>Sulfurimonas</taxon>
    </lineage>
</organism>
<gene>
    <name evidence="3" type="ORF">SMGD1_0944</name>
</gene>
<dbReference type="InterPro" id="IPR002901">
    <property type="entry name" value="MGlyc_endo_b_GlcNAc-like_dom"/>
</dbReference>
<dbReference type="STRING" id="929558.SMGD1_0944"/>
<keyword evidence="1" id="KW-0732">Signal</keyword>
<dbReference type="OrthoDB" id="9788155at2"/>
<dbReference type="EMBL" id="AFRZ01000001">
    <property type="protein sequence ID" value="EHP29470.1"/>
    <property type="molecule type" value="Genomic_DNA"/>
</dbReference>
<evidence type="ECO:0000313" key="4">
    <source>
        <dbReference type="Proteomes" id="UP000006431"/>
    </source>
</evidence>
<keyword evidence="4" id="KW-1185">Reference proteome</keyword>
<dbReference type="PANTHER" id="PTHR40572">
    <property type="entry name" value="PROTEIN BAX"/>
    <property type="match status" value="1"/>
</dbReference>
<dbReference type="InterPro" id="IPR053195">
    <property type="entry name" value="Bax-like"/>
</dbReference>
<dbReference type="AlphaFoldDB" id="B6BLV8"/>
<dbReference type="Gene3D" id="1.10.530.10">
    <property type="match status" value="1"/>
</dbReference>
<feature type="signal peptide" evidence="1">
    <location>
        <begin position="1"/>
        <end position="21"/>
    </location>
</feature>
<comment type="caution">
    <text evidence="3">The sequence shown here is derived from an EMBL/GenBank/DDBJ whole genome shotgun (WGS) entry which is preliminary data.</text>
</comment>
<accession>B6BLV8</accession>
<dbReference type="RefSeq" id="WP_008338958.1">
    <property type="nucleotide sequence ID" value="NZ_AFRZ01000001.1"/>
</dbReference>
<reference evidence="3 4" key="1">
    <citation type="journal article" date="2012" name="Proc. Natl. Acad. Sci. U.S.A.">
        <title>Genome and physiology of a model Epsilonproteobacterium responsible for sulfide detoxification in marine oxygen depletion zones.</title>
        <authorList>
            <person name="Grote J."/>
            <person name="Schott T."/>
            <person name="Bruckner C.G."/>
            <person name="Glockner F.O."/>
            <person name="Jost G."/>
            <person name="Teeling H."/>
            <person name="Labrenz M."/>
            <person name="Jurgens K."/>
        </authorList>
    </citation>
    <scope>NUCLEOTIDE SEQUENCE [LARGE SCALE GENOMIC DNA]</scope>
    <source>
        <strain evidence="3 4">GD1</strain>
    </source>
</reference>
<accession>H1FXW3</accession>
<dbReference type="GO" id="GO:0004040">
    <property type="term" value="F:amidase activity"/>
    <property type="evidence" value="ECO:0007669"/>
    <property type="project" value="InterPro"/>
</dbReference>
<feature type="domain" description="Mannosyl-glycoprotein endo-beta-N-acetylglucosamidase-like" evidence="2">
    <location>
        <begin position="95"/>
        <end position="212"/>
    </location>
</feature>